<organism evidence="10 11">
    <name type="scientific">Antricoccus suffuscus</name>
    <dbReference type="NCBI Taxonomy" id="1629062"/>
    <lineage>
        <taxon>Bacteria</taxon>
        <taxon>Bacillati</taxon>
        <taxon>Actinomycetota</taxon>
        <taxon>Actinomycetes</taxon>
        <taxon>Geodermatophilales</taxon>
        <taxon>Antricoccaceae</taxon>
        <taxon>Antricoccus</taxon>
    </lineage>
</organism>
<dbReference type="Gene3D" id="3.40.50.10330">
    <property type="entry name" value="Probable inorganic polyphosphate/atp-NAD kinase, domain 1"/>
    <property type="match status" value="1"/>
</dbReference>
<dbReference type="FunFam" id="2.60.200.30:FF:000007">
    <property type="entry name" value="NAD kinase"/>
    <property type="match status" value="1"/>
</dbReference>
<dbReference type="GO" id="GO:0019674">
    <property type="term" value="P:NAD+ metabolic process"/>
    <property type="evidence" value="ECO:0007669"/>
    <property type="project" value="InterPro"/>
</dbReference>
<dbReference type="HAMAP" id="MF_00361">
    <property type="entry name" value="NAD_kinase"/>
    <property type="match status" value="1"/>
</dbReference>
<evidence type="ECO:0000256" key="4">
    <source>
        <dbReference type="ARBA" id="ARBA00022777"/>
    </source>
</evidence>
<feature type="binding site" evidence="9">
    <location>
        <position position="99"/>
    </location>
    <ligand>
        <name>NAD(+)</name>
        <dbReference type="ChEBI" id="CHEBI:57540"/>
    </ligand>
</feature>
<dbReference type="RefSeq" id="WP_106349870.1">
    <property type="nucleotide sequence ID" value="NZ_PVUE01000013.1"/>
</dbReference>
<dbReference type="GO" id="GO:0005524">
    <property type="term" value="F:ATP binding"/>
    <property type="evidence" value="ECO:0007669"/>
    <property type="project" value="UniProtKB-KW"/>
</dbReference>
<evidence type="ECO:0000256" key="7">
    <source>
        <dbReference type="ARBA" id="ARBA00023027"/>
    </source>
</evidence>
<evidence type="ECO:0000256" key="8">
    <source>
        <dbReference type="ARBA" id="ARBA00047925"/>
    </source>
</evidence>
<comment type="catalytic activity">
    <reaction evidence="8 9">
        <text>NAD(+) + ATP = ADP + NADP(+) + H(+)</text>
        <dbReference type="Rhea" id="RHEA:18629"/>
        <dbReference type="ChEBI" id="CHEBI:15378"/>
        <dbReference type="ChEBI" id="CHEBI:30616"/>
        <dbReference type="ChEBI" id="CHEBI:57540"/>
        <dbReference type="ChEBI" id="CHEBI:58349"/>
        <dbReference type="ChEBI" id="CHEBI:456216"/>
        <dbReference type="EC" id="2.7.1.23"/>
    </reaction>
</comment>
<comment type="function">
    <text evidence="9">Involved in the regulation of the intracellular balance of NAD and NADP, and is a key enzyme in the biosynthesis of NADP. Catalyzes specifically the phosphorylation on 2'-hydroxyl of the adenosine moiety of NAD to yield NADP.</text>
</comment>
<dbReference type="InterPro" id="IPR017437">
    <property type="entry name" value="ATP-NAD_kinase_PpnK-typ_C"/>
</dbReference>
<keyword evidence="6 9" id="KW-0521">NADP</keyword>
<dbReference type="AlphaFoldDB" id="A0A2T0ZXD9"/>
<keyword evidence="3 9" id="KW-0547">Nucleotide-binding</keyword>
<keyword evidence="11" id="KW-1185">Reference proteome</keyword>
<evidence type="ECO:0000256" key="1">
    <source>
        <dbReference type="ARBA" id="ARBA00022490"/>
    </source>
</evidence>
<dbReference type="GO" id="GO:0005737">
    <property type="term" value="C:cytoplasm"/>
    <property type="evidence" value="ECO:0007669"/>
    <property type="project" value="UniProtKB-SubCell"/>
</dbReference>
<dbReference type="NCBIfam" id="NF002892">
    <property type="entry name" value="PRK03372.1"/>
    <property type="match status" value="1"/>
</dbReference>
<dbReference type="EMBL" id="PVUE01000013">
    <property type="protein sequence ID" value="PRZ40944.1"/>
    <property type="molecule type" value="Genomic_DNA"/>
</dbReference>
<dbReference type="GO" id="GO:0006741">
    <property type="term" value="P:NADP+ biosynthetic process"/>
    <property type="evidence" value="ECO:0007669"/>
    <property type="project" value="UniProtKB-UniRule"/>
</dbReference>
<feature type="binding site" evidence="9">
    <location>
        <begin position="168"/>
        <end position="169"/>
    </location>
    <ligand>
        <name>NAD(+)</name>
        <dbReference type="ChEBI" id="CHEBI:57540"/>
    </ligand>
</feature>
<comment type="cofactor">
    <cofactor evidence="9">
        <name>a divalent metal cation</name>
        <dbReference type="ChEBI" id="CHEBI:60240"/>
    </cofactor>
</comment>
<comment type="caution">
    <text evidence="10">The sequence shown here is derived from an EMBL/GenBank/DDBJ whole genome shotgun (WGS) entry which is preliminary data.</text>
</comment>
<dbReference type="Proteomes" id="UP000237752">
    <property type="component" value="Unassembled WGS sequence"/>
</dbReference>
<feature type="binding site" evidence="9">
    <location>
        <position position="198"/>
    </location>
    <ligand>
        <name>NAD(+)</name>
        <dbReference type="ChEBI" id="CHEBI:57540"/>
    </ligand>
</feature>
<feature type="binding site" evidence="9">
    <location>
        <position position="233"/>
    </location>
    <ligand>
        <name>NAD(+)</name>
        <dbReference type="ChEBI" id="CHEBI:57540"/>
    </ligand>
</feature>
<protein>
    <recommendedName>
        <fullName evidence="9">NAD kinase</fullName>
        <ecNumber evidence="9">2.7.1.23</ecNumber>
    </recommendedName>
    <alternativeName>
        <fullName evidence="9">ATP-dependent NAD kinase</fullName>
    </alternativeName>
</protein>
<dbReference type="Pfam" id="PF20143">
    <property type="entry name" value="NAD_kinase_C"/>
    <property type="match status" value="1"/>
</dbReference>
<dbReference type="GO" id="GO:0003951">
    <property type="term" value="F:NAD+ kinase activity"/>
    <property type="evidence" value="ECO:0007669"/>
    <property type="project" value="UniProtKB-UniRule"/>
</dbReference>
<evidence type="ECO:0000256" key="6">
    <source>
        <dbReference type="ARBA" id="ARBA00022857"/>
    </source>
</evidence>
<dbReference type="Gene3D" id="2.60.200.30">
    <property type="entry name" value="Probable inorganic polyphosphate/atp-NAD kinase, domain 2"/>
    <property type="match status" value="1"/>
</dbReference>
<feature type="binding site" evidence="9">
    <location>
        <begin position="94"/>
        <end position="95"/>
    </location>
    <ligand>
        <name>NAD(+)</name>
        <dbReference type="ChEBI" id="CHEBI:57540"/>
    </ligand>
</feature>
<dbReference type="EC" id="2.7.1.23" evidence="9"/>
<evidence type="ECO:0000256" key="9">
    <source>
        <dbReference type="HAMAP-Rule" id="MF_00361"/>
    </source>
</evidence>
<sequence>MSERSDVRSTPDQSGEQRAVLLVTHAGREDIIDLARQVAERLHKAGIRVLAPYAERDLIDHDWVVGVPDLHGDPQRPDITEGTKPELVMVLGGDGTFLRAAEYARPAGSPILGVNLGHVGFLAETEPEALHEAVQDVLDRAYRVEERMTLDVDVFGPDGVVVSTWALNESSLEKTTRERILEVGVSVDGRPLTSFGCDGILCATPTGSTAYAFSAGGPIVWPSVEAILLVPNAAHALFARPLLTGPESSIRLDVAPRGHDAVLCADGRRTIPVPEGHSVVVRRGDKPVYVARVKDESFSDRLVARFQLPVHGFREQ</sequence>
<keyword evidence="4 9" id="KW-0418">Kinase</keyword>
<evidence type="ECO:0000256" key="3">
    <source>
        <dbReference type="ARBA" id="ARBA00022741"/>
    </source>
</evidence>
<keyword evidence="7 9" id="KW-0520">NAD</keyword>
<accession>A0A2T0ZXD9</accession>
<evidence type="ECO:0000313" key="10">
    <source>
        <dbReference type="EMBL" id="PRZ40944.1"/>
    </source>
</evidence>
<dbReference type="OrthoDB" id="9774737at2"/>
<evidence type="ECO:0000256" key="2">
    <source>
        <dbReference type="ARBA" id="ARBA00022679"/>
    </source>
</evidence>
<comment type="caution">
    <text evidence="9">Lacks conserved residue(s) required for the propagation of feature annotation.</text>
</comment>
<dbReference type="InterPro" id="IPR016064">
    <property type="entry name" value="NAD/diacylglycerol_kinase_sf"/>
</dbReference>
<dbReference type="InterPro" id="IPR002504">
    <property type="entry name" value="NADK"/>
</dbReference>
<dbReference type="InterPro" id="IPR017438">
    <property type="entry name" value="ATP-NAD_kinase_N"/>
</dbReference>
<proteinExistence type="inferred from homology"/>
<dbReference type="GO" id="GO:0051287">
    <property type="term" value="F:NAD binding"/>
    <property type="evidence" value="ECO:0007669"/>
    <property type="project" value="UniProtKB-ARBA"/>
</dbReference>
<feature type="binding site" evidence="9">
    <location>
        <position position="179"/>
    </location>
    <ligand>
        <name>NAD(+)</name>
        <dbReference type="ChEBI" id="CHEBI:57540"/>
    </ligand>
</feature>
<keyword evidence="2 9" id="KW-0808">Transferase</keyword>
<comment type="subcellular location">
    <subcellularLocation>
        <location evidence="9">Cytoplasm</location>
    </subcellularLocation>
</comment>
<keyword evidence="1 9" id="KW-0963">Cytoplasm</keyword>
<evidence type="ECO:0000256" key="5">
    <source>
        <dbReference type="ARBA" id="ARBA00022840"/>
    </source>
</evidence>
<feature type="active site" description="Proton acceptor" evidence="9">
    <location>
        <position position="94"/>
    </location>
</feature>
<dbReference type="Pfam" id="PF01513">
    <property type="entry name" value="NAD_kinase"/>
    <property type="match status" value="1"/>
</dbReference>
<comment type="similarity">
    <text evidence="9">Belongs to the NAD kinase family.</text>
</comment>
<dbReference type="PANTHER" id="PTHR20275">
    <property type="entry name" value="NAD KINASE"/>
    <property type="match status" value="1"/>
</dbReference>
<dbReference type="GO" id="GO:0046872">
    <property type="term" value="F:metal ion binding"/>
    <property type="evidence" value="ECO:0007669"/>
    <property type="project" value="UniProtKB-UniRule"/>
</dbReference>
<gene>
    <name evidence="9" type="primary">nadK</name>
    <name evidence="10" type="ORF">CLV47_113110</name>
</gene>
<evidence type="ECO:0000313" key="11">
    <source>
        <dbReference type="Proteomes" id="UP000237752"/>
    </source>
</evidence>
<keyword evidence="5 9" id="KW-0067">ATP-binding</keyword>
<feature type="binding site" evidence="9">
    <location>
        <begin position="209"/>
        <end position="214"/>
    </location>
    <ligand>
        <name>NAD(+)</name>
        <dbReference type="ChEBI" id="CHEBI:57540"/>
    </ligand>
</feature>
<reference evidence="10 11" key="1">
    <citation type="submission" date="2018-03" db="EMBL/GenBank/DDBJ databases">
        <title>Genomic Encyclopedia of Archaeal and Bacterial Type Strains, Phase II (KMG-II): from individual species to whole genera.</title>
        <authorList>
            <person name="Goeker M."/>
        </authorList>
    </citation>
    <scope>NUCLEOTIDE SEQUENCE [LARGE SCALE GENOMIC DNA]</scope>
    <source>
        <strain evidence="10 11">DSM 100065</strain>
    </source>
</reference>
<dbReference type="PANTHER" id="PTHR20275:SF0">
    <property type="entry name" value="NAD KINASE"/>
    <property type="match status" value="1"/>
</dbReference>
<name>A0A2T0ZXD9_9ACTN</name>
<dbReference type="SUPFAM" id="SSF111331">
    <property type="entry name" value="NAD kinase/diacylglycerol kinase-like"/>
    <property type="match status" value="1"/>
</dbReference>